<comment type="caution">
    <text evidence="3">The sequence shown here is derived from an EMBL/GenBank/DDBJ whole genome shotgun (WGS) entry which is preliminary data.</text>
</comment>
<evidence type="ECO:0000256" key="1">
    <source>
        <dbReference type="SAM" id="SignalP"/>
    </source>
</evidence>
<keyword evidence="1" id="KW-0732">Signal</keyword>
<feature type="signal peptide" evidence="1">
    <location>
        <begin position="1"/>
        <end position="21"/>
    </location>
</feature>
<dbReference type="Pfam" id="PF03537">
    <property type="entry name" value="Glyco_hydro_114"/>
    <property type="match status" value="1"/>
</dbReference>
<dbReference type="InterPro" id="IPR013785">
    <property type="entry name" value="Aldolase_TIM"/>
</dbReference>
<dbReference type="PROSITE" id="PS51257">
    <property type="entry name" value="PROKAR_LIPOPROTEIN"/>
    <property type="match status" value="1"/>
</dbReference>
<evidence type="ECO:0000259" key="2">
    <source>
        <dbReference type="Pfam" id="PF03537"/>
    </source>
</evidence>
<accession>A0ABT2PED7</accession>
<dbReference type="PANTHER" id="PTHR35273">
    <property type="entry name" value="ALPHA-1,4 POLYGALACTOSAMINIDASE, PUTATIVE (AFU_ORTHOLOGUE AFUA_3G07890)-RELATED"/>
    <property type="match status" value="1"/>
</dbReference>
<dbReference type="Proteomes" id="UP001300496">
    <property type="component" value="Unassembled WGS sequence"/>
</dbReference>
<dbReference type="InterPro" id="IPR017853">
    <property type="entry name" value="GH"/>
</dbReference>
<protein>
    <submittedName>
        <fullName evidence="3">Endo alpha-1,4 polygalactosaminidase</fullName>
    </submittedName>
</protein>
<dbReference type="InterPro" id="IPR004352">
    <property type="entry name" value="GH114_TIM-barrel"/>
</dbReference>
<proteinExistence type="predicted"/>
<reference evidence="3 4" key="1">
    <citation type="journal article" date="2024" name="Int. J. Syst. Evol. Microbiol.">
        <title>Microbacterium memoriense sp. nov., a member of the Actinomycetota from marine beach sediment of the north coast of Portugal.</title>
        <authorList>
            <person name="Santos J.D.N.D."/>
            <person name="Klimek D."/>
            <person name="Calusinska M."/>
            <person name="Lobo-da-Cunha A."/>
            <person name="Catita J."/>
            <person name="Goncalves H."/>
            <person name="Gonzalez I."/>
            <person name="Lage O.M."/>
        </authorList>
    </citation>
    <scope>NUCLEOTIDE SEQUENCE [LARGE SCALE GENOMIC DNA]</scope>
    <source>
        <strain evidence="3 4">PMIC_1C1B</strain>
    </source>
</reference>
<dbReference type="EMBL" id="JAODOR010000012">
    <property type="protein sequence ID" value="MCT9002960.1"/>
    <property type="molecule type" value="Genomic_DNA"/>
</dbReference>
<dbReference type="SUPFAM" id="SSF51445">
    <property type="entry name" value="(Trans)glycosidases"/>
    <property type="match status" value="1"/>
</dbReference>
<sequence>MTVRRLLVPLAVVAVLLTGCAADAPHDPPGGPRLPPVGAGLDYQLGGAYDPPAGVEIVVRDRGAASLDGLYSVCYVNGFQTQPGELDTWPGDLLLRDSAGDLVFDPDWPDEAIVDTRKTDEVAAIVGPWIRACAADAFDAVEFDNLDTYTRSGGALTRADAVALATRLVEIAHEVGLAAGQKNAAEDAQLFHDRAGFDFAVVEECASYNECGAYTAVYGDHVLAVEYPDALPRPWNDVCADPATPASIVLRDRDLATPADAAYAFATCD</sequence>
<evidence type="ECO:0000313" key="3">
    <source>
        <dbReference type="EMBL" id="MCT9002960.1"/>
    </source>
</evidence>
<organism evidence="3 4">
    <name type="scientific">Microbacterium memoriense</name>
    <dbReference type="NCBI Taxonomy" id="2978350"/>
    <lineage>
        <taxon>Bacteria</taxon>
        <taxon>Bacillati</taxon>
        <taxon>Actinomycetota</taxon>
        <taxon>Actinomycetes</taxon>
        <taxon>Micrococcales</taxon>
        <taxon>Microbacteriaceae</taxon>
        <taxon>Microbacterium</taxon>
    </lineage>
</organism>
<dbReference type="PANTHER" id="PTHR35273:SF2">
    <property type="entry name" value="ALPHA-GALACTOSIDASE"/>
    <property type="match status" value="1"/>
</dbReference>
<gene>
    <name evidence="3" type="ORF">N4R40_11340</name>
</gene>
<dbReference type="RefSeq" id="WP_261607495.1">
    <property type="nucleotide sequence ID" value="NZ_JAODOR010000012.1"/>
</dbReference>
<keyword evidence="4" id="KW-1185">Reference proteome</keyword>
<name>A0ABT2PED7_9MICO</name>
<dbReference type="Gene3D" id="3.20.20.70">
    <property type="entry name" value="Aldolase class I"/>
    <property type="match status" value="1"/>
</dbReference>
<evidence type="ECO:0000313" key="4">
    <source>
        <dbReference type="Proteomes" id="UP001300496"/>
    </source>
</evidence>
<feature type="chain" id="PRO_5045052818" evidence="1">
    <location>
        <begin position="22"/>
        <end position="269"/>
    </location>
</feature>
<feature type="domain" description="Glycoside-hydrolase family GH114 TIM-barrel" evidence="2">
    <location>
        <begin position="42"/>
        <end position="256"/>
    </location>
</feature>